<protein>
    <recommendedName>
        <fullName evidence="9">POTRA domain-containing protein</fullName>
    </recommendedName>
</protein>
<proteinExistence type="predicted"/>
<dbReference type="Proteomes" id="UP000179242">
    <property type="component" value="Unassembled WGS sequence"/>
</dbReference>
<dbReference type="Gene3D" id="3.10.20.310">
    <property type="entry name" value="membrane protein fhac"/>
    <property type="match status" value="1"/>
</dbReference>
<reference evidence="10 11" key="1">
    <citation type="journal article" date="2016" name="Nat. Commun.">
        <title>Thousands of microbial genomes shed light on interconnected biogeochemical processes in an aquifer system.</title>
        <authorList>
            <person name="Anantharaman K."/>
            <person name="Brown C.T."/>
            <person name="Hug L.A."/>
            <person name="Sharon I."/>
            <person name="Castelle C.J."/>
            <person name="Probst A.J."/>
            <person name="Thomas B.C."/>
            <person name="Singh A."/>
            <person name="Wilkins M.J."/>
            <person name="Karaoz U."/>
            <person name="Brodie E.L."/>
            <person name="Williams K.H."/>
            <person name="Hubbard S.S."/>
            <person name="Banfield J.F."/>
        </authorList>
    </citation>
    <scope>NUCLEOTIDE SEQUENCE [LARGE SCALE GENOMIC DNA]</scope>
</reference>
<dbReference type="Pfam" id="PF08478">
    <property type="entry name" value="POTRA_1"/>
    <property type="match status" value="1"/>
</dbReference>
<dbReference type="GO" id="GO:0051301">
    <property type="term" value="P:cell division"/>
    <property type="evidence" value="ECO:0007669"/>
    <property type="project" value="UniProtKB-KW"/>
</dbReference>
<dbReference type="PROSITE" id="PS51779">
    <property type="entry name" value="POTRA"/>
    <property type="match status" value="1"/>
</dbReference>
<dbReference type="EMBL" id="MEUJ01000002">
    <property type="protein sequence ID" value="OGC40987.1"/>
    <property type="molecule type" value="Genomic_DNA"/>
</dbReference>
<dbReference type="GO" id="GO:0005886">
    <property type="term" value="C:plasma membrane"/>
    <property type="evidence" value="ECO:0007669"/>
    <property type="project" value="TreeGrafter"/>
</dbReference>
<sequence length="245" mass="27931">MAKKRRRRKFSWYLSWSLFFSFAAILLFLLISLLPIWQIEEIKVSGNRFVPREEILKEADSLIGKNIFWADLAGVRENLLKIEIIKEAKVKRALPNAIAIEVKERVEAAVAVISGRTVFFDNEGYLLGMRDSNIQITDLAVISGLKAEDILSGKIKDGVREEIAELMSALSESFPKEKIKIDLSSLPEVMILLDDVMLVKIGEISGLKKKLEVVRDLRDFEQNRAAQIEYIDVRVPDSPVIRFKK</sequence>
<dbReference type="PANTHER" id="PTHR37820">
    <property type="entry name" value="CELL DIVISION PROTEIN DIVIB"/>
    <property type="match status" value="1"/>
</dbReference>
<comment type="caution">
    <text evidence="10">The sequence shown here is derived from an EMBL/GenBank/DDBJ whole genome shotgun (WGS) entry which is preliminary data.</text>
</comment>
<keyword evidence="5 8" id="KW-1133">Transmembrane helix</keyword>
<evidence type="ECO:0000313" key="11">
    <source>
        <dbReference type="Proteomes" id="UP000179242"/>
    </source>
</evidence>
<evidence type="ECO:0000256" key="7">
    <source>
        <dbReference type="ARBA" id="ARBA00023306"/>
    </source>
</evidence>
<keyword evidence="7" id="KW-0131">Cell cycle</keyword>
<gene>
    <name evidence="10" type="ORF">A2438_01730</name>
</gene>
<dbReference type="InterPro" id="IPR034746">
    <property type="entry name" value="POTRA"/>
</dbReference>
<feature type="domain" description="POTRA" evidence="9">
    <location>
        <begin position="37"/>
        <end position="105"/>
    </location>
</feature>
<evidence type="ECO:0000256" key="8">
    <source>
        <dbReference type="SAM" id="Phobius"/>
    </source>
</evidence>
<evidence type="ECO:0000256" key="1">
    <source>
        <dbReference type="ARBA" id="ARBA00004370"/>
    </source>
</evidence>
<accession>A0A1F4U7W4</accession>
<keyword evidence="6 8" id="KW-0472">Membrane</keyword>
<dbReference type="PANTHER" id="PTHR37820:SF1">
    <property type="entry name" value="CELL DIVISION PROTEIN FTSQ"/>
    <property type="match status" value="1"/>
</dbReference>
<evidence type="ECO:0000313" key="10">
    <source>
        <dbReference type="EMBL" id="OGC40987.1"/>
    </source>
</evidence>
<comment type="subcellular location">
    <subcellularLocation>
        <location evidence="1">Membrane</location>
    </subcellularLocation>
</comment>
<keyword evidence="3" id="KW-0132">Cell division</keyword>
<keyword evidence="2" id="KW-1003">Cell membrane</keyword>
<dbReference type="InterPro" id="IPR013685">
    <property type="entry name" value="POTRA_FtsQ_type"/>
</dbReference>
<evidence type="ECO:0000256" key="6">
    <source>
        <dbReference type="ARBA" id="ARBA00023136"/>
    </source>
</evidence>
<evidence type="ECO:0000256" key="3">
    <source>
        <dbReference type="ARBA" id="ARBA00022618"/>
    </source>
</evidence>
<keyword evidence="4 8" id="KW-0812">Transmembrane</keyword>
<dbReference type="InterPro" id="IPR050487">
    <property type="entry name" value="FtsQ_DivIB"/>
</dbReference>
<organism evidence="10 11">
    <name type="scientific">candidate division WOR-1 bacterium RIFOXYC2_FULL_46_14</name>
    <dbReference type="NCBI Taxonomy" id="1802587"/>
    <lineage>
        <taxon>Bacteria</taxon>
        <taxon>Bacillati</taxon>
        <taxon>Saganbacteria</taxon>
    </lineage>
</organism>
<name>A0A1F4U7W4_UNCSA</name>
<evidence type="ECO:0000256" key="5">
    <source>
        <dbReference type="ARBA" id="ARBA00022989"/>
    </source>
</evidence>
<evidence type="ECO:0000256" key="4">
    <source>
        <dbReference type="ARBA" id="ARBA00022692"/>
    </source>
</evidence>
<evidence type="ECO:0000256" key="2">
    <source>
        <dbReference type="ARBA" id="ARBA00022475"/>
    </source>
</evidence>
<dbReference type="AlphaFoldDB" id="A0A1F4U7W4"/>
<evidence type="ECO:0000259" key="9">
    <source>
        <dbReference type="PROSITE" id="PS51779"/>
    </source>
</evidence>
<feature type="transmembrane region" description="Helical" evidence="8">
    <location>
        <begin position="12"/>
        <end position="37"/>
    </location>
</feature>